<evidence type="ECO:0000256" key="4">
    <source>
        <dbReference type="ARBA" id="ARBA00022679"/>
    </source>
</evidence>
<keyword evidence="7" id="KW-0067">ATP-binding</keyword>
<organism evidence="13">
    <name type="scientific">uncultured Nocardioidaceae bacterium</name>
    <dbReference type="NCBI Taxonomy" id="253824"/>
    <lineage>
        <taxon>Bacteria</taxon>
        <taxon>Bacillati</taxon>
        <taxon>Actinomycetota</taxon>
        <taxon>Actinomycetes</taxon>
        <taxon>Propionibacteriales</taxon>
        <taxon>Nocardioidaceae</taxon>
        <taxon>environmental samples</taxon>
    </lineage>
</organism>
<feature type="transmembrane region" description="Helical" evidence="11">
    <location>
        <begin position="18"/>
        <end position="43"/>
    </location>
</feature>
<keyword evidence="6" id="KW-0418">Kinase</keyword>
<evidence type="ECO:0000256" key="9">
    <source>
        <dbReference type="SAM" id="Coils"/>
    </source>
</evidence>
<name>A0A6J4MUC4_9ACTN</name>
<dbReference type="Pfam" id="PF07730">
    <property type="entry name" value="HisKA_3"/>
    <property type="match status" value="1"/>
</dbReference>
<evidence type="ECO:0000256" key="8">
    <source>
        <dbReference type="ARBA" id="ARBA00023012"/>
    </source>
</evidence>
<comment type="catalytic activity">
    <reaction evidence="1">
        <text>ATP + protein L-histidine = ADP + protein N-phospho-L-histidine.</text>
        <dbReference type="EC" id="2.7.13.3"/>
    </reaction>
</comment>
<dbReference type="GO" id="GO:0016020">
    <property type="term" value="C:membrane"/>
    <property type="evidence" value="ECO:0007669"/>
    <property type="project" value="InterPro"/>
</dbReference>
<keyword evidence="11" id="KW-0472">Membrane</keyword>
<keyword evidence="11" id="KW-0812">Transmembrane</keyword>
<keyword evidence="3" id="KW-0597">Phosphoprotein</keyword>
<sequence>MGSHRAIDWLQRGGWSRLVVGVGLASFVVAVYAVVVVGGGLLMGRTDSPSLLLSILATAAVALLFAPVQRLFERATTPLRRGLAAEPYDVLRQFSAAMKNIYPTEDLPARMSMLLAQGTGARWVQVWLIVSGRPVLAATWPPHVQADATPPDPGTDGDDAARNGRREAIVRHGEQVLGLLRLQERPDVTLTSVEERLFAGLAAQAGLVLRLAGQRGQLEERFEELAARADELKASRERLIEAQDRERRRLERDLHDGAQQHLVALAVNLRLAQTIRSRSPERAARVLSEQADAVATAIETLASLSRGIYPRLLAAEGLAPALRFAVANSAVRVTVSSDLRGRIPTSAEAALYFCGMEAVQNAAKHSRADLVSVLLLEKRDRWELIVTDHGRGFDPRLLSGTARGAGLVNMSDRLDAVGGAVVIDSAPGRGTTVTAVVPRAGAREFPPRALVAASGEGH</sequence>
<evidence type="ECO:0000256" key="5">
    <source>
        <dbReference type="ARBA" id="ARBA00022741"/>
    </source>
</evidence>
<dbReference type="SMART" id="SM00387">
    <property type="entry name" value="HATPase_c"/>
    <property type="match status" value="1"/>
</dbReference>
<feature type="coiled-coil region" evidence="9">
    <location>
        <begin position="215"/>
        <end position="260"/>
    </location>
</feature>
<dbReference type="CDD" id="cd16917">
    <property type="entry name" value="HATPase_UhpB-NarQ-NarX-like"/>
    <property type="match status" value="1"/>
</dbReference>
<dbReference type="GO" id="GO:0046983">
    <property type="term" value="F:protein dimerization activity"/>
    <property type="evidence" value="ECO:0007669"/>
    <property type="project" value="InterPro"/>
</dbReference>
<dbReference type="GO" id="GO:0005524">
    <property type="term" value="F:ATP binding"/>
    <property type="evidence" value="ECO:0007669"/>
    <property type="project" value="UniProtKB-KW"/>
</dbReference>
<feature type="region of interest" description="Disordered" evidence="10">
    <location>
        <begin position="141"/>
        <end position="161"/>
    </location>
</feature>
<dbReference type="EC" id="2.7.13.3" evidence="2"/>
<evidence type="ECO:0000259" key="12">
    <source>
        <dbReference type="SMART" id="SM00387"/>
    </source>
</evidence>
<protein>
    <recommendedName>
        <fullName evidence="2">histidine kinase</fullName>
        <ecNumber evidence="2">2.7.13.3</ecNumber>
    </recommendedName>
</protein>
<dbReference type="AlphaFoldDB" id="A0A6J4MUC4"/>
<evidence type="ECO:0000256" key="10">
    <source>
        <dbReference type="SAM" id="MobiDB-lite"/>
    </source>
</evidence>
<feature type="transmembrane region" description="Helical" evidence="11">
    <location>
        <begin position="50"/>
        <end position="68"/>
    </location>
</feature>
<dbReference type="SUPFAM" id="SSF55781">
    <property type="entry name" value="GAF domain-like"/>
    <property type="match status" value="1"/>
</dbReference>
<dbReference type="EMBL" id="CADCUI010000076">
    <property type="protein sequence ID" value="CAA9364742.1"/>
    <property type="molecule type" value="Genomic_DNA"/>
</dbReference>
<gene>
    <name evidence="13" type="ORF">AVDCRST_MAG34-2853</name>
</gene>
<dbReference type="GO" id="GO:0000155">
    <property type="term" value="F:phosphorelay sensor kinase activity"/>
    <property type="evidence" value="ECO:0007669"/>
    <property type="project" value="InterPro"/>
</dbReference>
<dbReference type="InterPro" id="IPR050482">
    <property type="entry name" value="Sensor_HK_TwoCompSys"/>
</dbReference>
<evidence type="ECO:0000256" key="11">
    <source>
        <dbReference type="SAM" id="Phobius"/>
    </source>
</evidence>
<keyword evidence="5" id="KW-0547">Nucleotide-binding</keyword>
<evidence type="ECO:0000256" key="6">
    <source>
        <dbReference type="ARBA" id="ARBA00022777"/>
    </source>
</evidence>
<evidence type="ECO:0000256" key="2">
    <source>
        <dbReference type="ARBA" id="ARBA00012438"/>
    </source>
</evidence>
<evidence type="ECO:0000313" key="13">
    <source>
        <dbReference type="EMBL" id="CAA9364742.1"/>
    </source>
</evidence>
<keyword evidence="9" id="KW-0175">Coiled coil</keyword>
<dbReference type="InterPro" id="IPR003594">
    <property type="entry name" value="HATPase_dom"/>
</dbReference>
<keyword evidence="8" id="KW-0902">Two-component regulatory system</keyword>
<dbReference type="Gene3D" id="3.30.565.10">
    <property type="entry name" value="Histidine kinase-like ATPase, C-terminal domain"/>
    <property type="match status" value="1"/>
</dbReference>
<keyword evidence="11" id="KW-1133">Transmembrane helix</keyword>
<evidence type="ECO:0000256" key="7">
    <source>
        <dbReference type="ARBA" id="ARBA00022840"/>
    </source>
</evidence>
<dbReference type="PANTHER" id="PTHR24421">
    <property type="entry name" value="NITRATE/NITRITE SENSOR PROTEIN NARX-RELATED"/>
    <property type="match status" value="1"/>
</dbReference>
<feature type="domain" description="Histidine kinase/HSP90-like ATPase" evidence="12">
    <location>
        <begin position="346"/>
        <end position="441"/>
    </location>
</feature>
<dbReference type="PANTHER" id="PTHR24421:SF10">
    <property type="entry name" value="NITRATE_NITRITE SENSOR PROTEIN NARQ"/>
    <property type="match status" value="1"/>
</dbReference>
<evidence type="ECO:0000256" key="3">
    <source>
        <dbReference type="ARBA" id="ARBA00022553"/>
    </source>
</evidence>
<proteinExistence type="predicted"/>
<dbReference type="Gene3D" id="1.20.5.1930">
    <property type="match status" value="1"/>
</dbReference>
<reference evidence="13" key="1">
    <citation type="submission" date="2020-02" db="EMBL/GenBank/DDBJ databases">
        <authorList>
            <person name="Meier V. D."/>
        </authorList>
    </citation>
    <scope>NUCLEOTIDE SEQUENCE</scope>
    <source>
        <strain evidence="13">AVDCRST_MAG34</strain>
    </source>
</reference>
<dbReference type="SUPFAM" id="SSF55874">
    <property type="entry name" value="ATPase domain of HSP90 chaperone/DNA topoisomerase II/histidine kinase"/>
    <property type="match status" value="1"/>
</dbReference>
<dbReference type="Pfam" id="PF02518">
    <property type="entry name" value="HATPase_c"/>
    <property type="match status" value="1"/>
</dbReference>
<accession>A0A6J4MUC4</accession>
<dbReference type="InterPro" id="IPR036890">
    <property type="entry name" value="HATPase_C_sf"/>
</dbReference>
<dbReference type="InterPro" id="IPR011712">
    <property type="entry name" value="Sig_transdc_His_kin_sub3_dim/P"/>
</dbReference>
<keyword evidence="4" id="KW-0808">Transferase</keyword>
<evidence type="ECO:0000256" key="1">
    <source>
        <dbReference type="ARBA" id="ARBA00000085"/>
    </source>
</evidence>